<evidence type="ECO:0000256" key="1">
    <source>
        <dbReference type="SAM" id="MobiDB-lite"/>
    </source>
</evidence>
<proteinExistence type="predicted"/>
<evidence type="ECO:0000313" key="3">
    <source>
        <dbReference type="Proteomes" id="UP000215914"/>
    </source>
</evidence>
<keyword evidence="3" id="KW-1185">Reference proteome</keyword>
<dbReference type="Proteomes" id="UP000215914">
    <property type="component" value="Unassembled WGS sequence"/>
</dbReference>
<feature type="compositionally biased region" description="Low complexity" evidence="1">
    <location>
        <begin position="22"/>
        <end position="31"/>
    </location>
</feature>
<gene>
    <name evidence="2" type="ORF">HanXRQr2_Chr15g0695731</name>
</gene>
<reference evidence="2" key="1">
    <citation type="journal article" date="2017" name="Nature">
        <title>The sunflower genome provides insights into oil metabolism, flowering and Asterid evolution.</title>
        <authorList>
            <person name="Badouin H."/>
            <person name="Gouzy J."/>
            <person name="Grassa C.J."/>
            <person name="Murat F."/>
            <person name="Staton S.E."/>
            <person name="Cottret L."/>
            <person name="Lelandais-Briere C."/>
            <person name="Owens G.L."/>
            <person name="Carrere S."/>
            <person name="Mayjonade B."/>
            <person name="Legrand L."/>
            <person name="Gill N."/>
            <person name="Kane N.C."/>
            <person name="Bowers J.E."/>
            <person name="Hubner S."/>
            <person name="Bellec A."/>
            <person name="Berard A."/>
            <person name="Berges H."/>
            <person name="Blanchet N."/>
            <person name="Boniface M.C."/>
            <person name="Brunel D."/>
            <person name="Catrice O."/>
            <person name="Chaidir N."/>
            <person name="Claudel C."/>
            <person name="Donnadieu C."/>
            <person name="Faraut T."/>
            <person name="Fievet G."/>
            <person name="Helmstetter N."/>
            <person name="King M."/>
            <person name="Knapp S.J."/>
            <person name="Lai Z."/>
            <person name="Le Paslier M.C."/>
            <person name="Lippi Y."/>
            <person name="Lorenzon L."/>
            <person name="Mandel J.R."/>
            <person name="Marage G."/>
            <person name="Marchand G."/>
            <person name="Marquand E."/>
            <person name="Bret-Mestries E."/>
            <person name="Morien E."/>
            <person name="Nambeesan S."/>
            <person name="Nguyen T."/>
            <person name="Pegot-Espagnet P."/>
            <person name="Pouilly N."/>
            <person name="Raftis F."/>
            <person name="Sallet E."/>
            <person name="Schiex T."/>
            <person name="Thomas J."/>
            <person name="Vandecasteele C."/>
            <person name="Vares D."/>
            <person name="Vear F."/>
            <person name="Vautrin S."/>
            <person name="Crespi M."/>
            <person name="Mangin B."/>
            <person name="Burke J.M."/>
            <person name="Salse J."/>
            <person name="Munos S."/>
            <person name="Vincourt P."/>
            <person name="Rieseberg L.H."/>
            <person name="Langlade N.B."/>
        </authorList>
    </citation>
    <scope>NUCLEOTIDE SEQUENCE</scope>
    <source>
        <tissue evidence="2">Leaves</tissue>
    </source>
</reference>
<organism evidence="2 3">
    <name type="scientific">Helianthus annuus</name>
    <name type="common">Common sunflower</name>
    <dbReference type="NCBI Taxonomy" id="4232"/>
    <lineage>
        <taxon>Eukaryota</taxon>
        <taxon>Viridiplantae</taxon>
        <taxon>Streptophyta</taxon>
        <taxon>Embryophyta</taxon>
        <taxon>Tracheophyta</taxon>
        <taxon>Spermatophyta</taxon>
        <taxon>Magnoliopsida</taxon>
        <taxon>eudicotyledons</taxon>
        <taxon>Gunneridae</taxon>
        <taxon>Pentapetalae</taxon>
        <taxon>asterids</taxon>
        <taxon>campanulids</taxon>
        <taxon>Asterales</taxon>
        <taxon>Asteraceae</taxon>
        <taxon>Asteroideae</taxon>
        <taxon>Heliantheae alliance</taxon>
        <taxon>Heliantheae</taxon>
        <taxon>Helianthus</taxon>
    </lineage>
</organism>
<dbReference type="Gramene" id="mRNA:HanXRQr2_Chr15g0695731">
    <property type="protein sequence ID" value="mRNA:HanXRQr2_Chr15g0695731"/>
    <property type="gene ID" value="HanXRQr2_Chr15g0695731"/>
</dbReference>
<reference evidence="2" key="2">
    <citation type="submission" date="2020-06" db="EMBL/GenBank/DDBJ databases">
        <title>Helianthus annuus Genome sequencing and assembly Release 2.</title>
        <authorList>
            <person name="Gouzy J."/>
            <person name="Langlade N."/>
            <person name="Munos S."/>
        </authorList>
    </citation>
    <scope>NUCLEOTIDE SEQUENCE</scope>
    <source>
        <tissue evidence="2">Leaves</tissue>
    </source>
</reference>
<sequence>MQVHADHTTDLQSPARAPPSPSTESPASYSACSTAHHLNTLTQPSKPSI</sequence>
<name>A0A9K3H394_HELAN</name>
<comment type="caution">
    <text evidence="2">The sequence shown here is derived from an EMBL/GenBank/DDBJ whole genome shotgun (WGS) entry which is preliminary data.</text>
</comment>
<protein>
    <submittedName>
        <fullName evidence="2">Uncharacterized protein</fullName>
    </submittedName>
</protein>
<feature type="region of interest" description="Disordered" evidence="1">
    <location>
        <begin position="1"/>
        <end position="32"/>
    </location>
</feature>
<dbReference type="EMBL" id="MNCJ02000330">
    <property type="protein sequence ID" value="KAF5764756.1"/>
    <property type="molecule type" value="Genomic_DNA"/>
</dbReference>
<dbReference type="AlphaFoldDB" id="A0A9K3H394"/>
<evidence type="ECO:0000313" key="2">
    <source>
        <dbReference type="EMBL" id="KAF5764756.1"/>
    </source>
</evidence>
<accession>A0A9K3H394</accession>